<evidence type="ECO:0000313" key="2">
    <source>
        <dbReference type="EMBL" id="PNH02709.1"/>
    </source>
</evidence>
<name>A0A2J7ZR14_9CHLO</name>
<accession>A0A2J7ZR14</accession>
<proteinExistence type="predicted"/>
<keyword evidence="3" id="KW-1185">Reference proteome</keyword>
<protein>
    <recommendedName>
        <fullName evidence="4">Pherophorin domain-containing protein</fullName>
    </recommendedName>
</protein>
<dbReference type="AlphaFoldDB" id="A0A2J7ZR14"/>
<evidence type="ECO:0000256" key="1">
    <source>
        <dbReference type="SAM" id="SignalP"/>
    </source>
</evidence>
<evidence type="ECO:0008006" key="4">
    <source>
        <dbReference type="Google" id="ProtNLM"/>
    </source>
</evidence>
<reference evidence="2 3" key="1">
    <citation type="journal article" date="2017" name="Mol. Biol. Evol.">
        <title>The 4-celled Tetrabaena socialis nuclear genome reveals the essential components for genetic control of cell number at the origin of multicellularity in the volvocine lineage.</title>
        <authorList>
            <person name="Featherston J."/>
            <person name="Arakaki Y."/>
            <person name="Hanschen E.R."/>
            <person name="Ferris P.J."/>
            <person name="Michod R.E."/>
            <person name="Olson B.J.S.C."/>
            <person name="Nozaki H."/>
            <person name="Durand P.M."/>
        </authorList>
    </citation>
    <scope>NUCLEOTIDE SEQUENCE [LARGE SCALE GENOMIC DNA]</scope>
    <source>
        <strain evidence="2 3">NIES-571</strain>
    </source>
</reference>
<dbReference type="Proteomes" id="UP000236333">
    <property type="component" value="Unassembled WGS sequence"/>
</dbReference>
<evidence type="ECO:0000313" key="3">
    <source>
        <dbReference type="Proteomes" id="UP000236333"/>
    </source>
</evidence>
<feature type="chain" id="PRO_5014360113" description="Pherophorin domain-containing protein" evidence="1">
    <location>
        <begin position="24"/>
        <end position="92"/>
    </location>
</feature>
<comment type="caution">
    <text evidence="2">The sequence shown here is derived from an EMBL/GenBank/DDBJ whole genome shotgun (WGS) entry which is preliminary data.</text>
</comment>
<feature type="non-terminal residue" evidence="2">
    <location>
        <position position="92"/>
    </location>
</feature>
<feature type="signal peptide" evidence="1">
    <location>
        <begin position="1"/>
        <end position="23"/>
    </location>
</feature>
<dbReference type="EMBL" id="PGGS01000608">
    <property type="protein sequence ID" value="PNH02709.1"/>
    <property type="molecule type" value="Genomic_DNA"/>
</dbReference>
<sequence length="92" mass="9634">MSEASGGLLLMVMLLLAAGSVTCPDMPGYTFSQYYDLLGYDISCGSVGSRTVNGLGEVCNNTPGCKMFSLFVLNGTVQSCRKRVPPTAATTP</sequence>
<organism evidence="2 3">
    <name type="scientific">Tetrabaena socialis</name>
    <dbReference type="NCBI Taxonomy" id="47790"/>
    <lineage>
        <taxon>Eukaryota</taxon>
        <taxon>Viridiplantae</taxon>
        <taxon>Chlorophyta</taxon>
        <taxon>core chlorophytes</taxon>
        <taxon>Chlorophyceae</taxon>
        <taxon>CS clade</taxon>
        <taxon>Chlamydomonadales</taxon>
        <taxon>Tetrabaenaceae</taxon>
        <taxon>Tetrabaena</taxon>
    </lineage>
</organism>
<keyword evidence="1" id="KW-0732">Signal</keyword>
<gene>
    <name evidence="2" type="ORF">TSOC_011295</name>
</gene>